<evidence type="ECO:0000259" key="2">
    <source>
        <dbReference type="PROSITE" id="PS51782"/>
    </source>
</evidence>
<dbReference type="RefSeq" id="WP_145435652.1">
    <property type="nucleotide sequence ID" value="NZ_CP036339.1"/>
</dbReference>
<dbReference type="InterPro" id="IPR036779">
    <property type="entry name" value="LysM_dom_sf"/>
</dbReference>
<evidence type="ECO:0000313" key="3">
    <source>
        <dbReference type="EMBL" id="QDT75882.1"/>
    </source>
</evidence>
<feature type="region of interest" description="Disordered" evidence="1">
    <location>
        <begin position="69"/>
        <end position="150"/>
    </location>
</feature>
<feature type="compositionally biased region" description="Basic and acidic residues" evidence="1">
    <location>
        <begin position="103"/>
        <end position="119"/>
    </location>
</feature>
<feature type="compositionally biased region" description="Low complexity" evidence="1">
    <location>
        <begin position="69"/>
        <end position="90"/>
    </location>
</feature>
<keyword evidence="4" id="KW-1185">Reference proteome</keyword>
<dbReference type="EMBL" id="CP036339">
    <property type="protein sequence ID" value="QDT75882.1"/>
    <property type="molecule type" value="Genomic_DNA"/>
</dbReference>
<feature type="region of interest" description="Disordered" evidence="1">
    <location>
        <begin position="165"/>
        <end position="191"/>
    </location>
</feature>
<dbReference type="InterPro" id="IPR018392">
    <property type="entry name" value="LysM"/>
</dbReference>
<gene>
    <name evidence="3" type="ORF">I41_51260</name>
</gene>
<proteinExistence type="predicted"/>
<protein>
    <submittedName>
        <fullName evidence="3">LysM domain protein</fullName>
    </submittedName>
</protein>
<dbReference type="CDD" id="cd00118">
    <property type="entry name" value="LysM"/>
    <property type="match status" value="1"/>
</dbReference>
<feature type="compositionally biased region" description="Low complexity" evidence="1">
    <location>
        <begin position="229"/>
        <end position="241"/>
    </location>
</feature>
<reference evidence="3 4" key="1">
    <citation type="submission" date="2019-02" db="EMBL/GenBank/DDBJ databases">
        <title>Deep-cultivation of Planctomycetes and their phenomic and genomic characterization uncovers novel biology.</title>
        <authorList>
            <person name="Wiegand S."/>
            <person name="Jogler M."/>
            <person name="Boedeker C."/>
            <person name="Pinto D."/>
            <person name="Vollmers J."/>
            <person name="Rivas-Marin E."/>
            <person name="Kohn T."/>
            <person name="Peeters S.H."/>
            <person name="Heuer A."/>
            <person name="Rast P."/>
            <person name="Oberbeckmann S."/>
            <person name="Bunk B."/>
            <person name="Jeske O."/>
            <person name="Meyerdierks A."/>
            <person name="Storesund J.E."/>
            <person name="Kallscheuer N."/>
            <person name="Luecker S."/>
            <person name="Lage O.M."/>
            <person name="Pohl T."/>
            <person name="Merkel B.J."/>
            <person name="Hornburger P."/>
            <person name="Mueller R.-W."/>
            <person name="Bruemmer F."/>
            <person name="Labrenz M."/>
            <person name="Spormann A.M."/>
            <person name="Op den Camp H."/>
            <person name="Overmann J."/>
            <person name="Amann R."/>
            <person name="Jetten M.S.M."/>
            <person name="Mascher T."/>
            <person name="Medema M.H."/>
            <person name="Devos D.P."/>
            <person name="Kaster A.-K."/>
            <person name="Ovreas L."/>
            <person name="Rohde M."/>
            <person name="Galperin M.Y."/>
            <person name="Jogler C."/>
        </authorList>
    </citation>
    <scope>NUCLEOTIDE SEQUENCE [LARGE SCALE GENOMIC DNA]</scope>
    <source>
        <strain evidence="3 4">I41</strain>
    </source>
</reference>
<dbReference type="Proteomes" id="UP000317909">
    <property type="component" value="Chromosome"/>
</dbReference>
<evidence type="ECO:0000313" key="4">
    <source>
        <dbReference type="Proteomes" id="UP000317909"/>
    </source>
</evidence>
<feature type="domain" description="LysM" evidence="2">
    <location>
        <begin position="314"/>
        <end position="358"/>
    </location>
</feature>
<dbReference type="SMART" id="SM00257">
    <property type="entry name" value="LysM"/>
    <property type="match status" value="1"/>
</dbReference>
<dbReference type="Gene3D" id="3.10.350.10">
    <property type="entry name" value="LysM domain"/>
    <property type="match status" value="1"/>
</dbReference>
<dbReference type="AlphaFoldDB" id="A0A517U5H1"/>
<organism evidence="3 4">
    <name type="scientific">Lacipirellula limnantheis</name>
    <dbReference type="NCBI Taxonomy" id="2528024"/>
    <lineage>
        <taxon>Bacteria</taxon>
        <taxon>Pseudomonadati</taxon>
        <taxon>Planctomycetota</taxon>
        <taxon>Planctomycetia</taxon>
        <taxon>Pirellulales</taxon>
        <taxon>Lacipirellulaceae</taxon>
        <taxon>Lacipirellula</taxon>
    </lineage>
</organism>
<sequence>MSSLRPLATITLLAVVGVVLYMKINETEPVVPEGVGEWSNQLEIGAEGGAAVPPGVGTISAAPALEAPPFSPSAPAGQAAAAPVGDAAPAWKPEPLLSSKTEVAAEAKDNHATHDHAHDDEESSPVARTAEVPEMPPLPESNSTAKSSDAAPPAVVAVPFVNTPGGSPPSASAIAEPAATTPAPAPAAEASPNPYAAAAATAGVAAAAAASTDPAPVAAAPAPAAGAAPAANAPAASEPITPTDAPSGSTYASTRVAVQADLDRGELNQALIKLSEWYGDPSLTAEETQEVETLLGQLAGDVIYEGPPAHRLLPRHIVATGETLETISQKYNVPWQLLAKINRIADPAAVQVGQELKVVQGPFSAIVDLGKRRMTLMLDRSYAGRFSIELDPTASIEEGSWKVDQKLLTPIVGGVYGQPAGAKEDRGLLLTSTTNPTSQPAMLRGPGTADQVSAPPVSRVIRFNATDVNDVYDILSVGSTITVRR</sequence>
<dbReference type="SUPFAM" id="SSF54106">
    <property type="entry name" value="LysM domain"/>
    <property type="match status" value="1"/>
</dbReference>
<name>A0A517U5H1_9BACT</name>
<dbReference type="Pfam" id="PF01476">
    <property type="entry name" value="LysM"/>
    <property type="match status" value="1"/>
</dbReference>
<feature type="region of interest" description="Disordered" evidence="1">
    <location>
        <begin position="229"/>
        <end position="251"/>
    </location>
</feature>
<accession>A0A517U5H1</accession>
<dbReference type="KEGG" id="llh:I41_51260"/>
<evidence type="ECO:0000256" key="1">
    <source>
        <dbReference type="SAM" id="MobiDB-lite"/>
    </source>
</evidence>
<dbReference type="PROSITE" id="PS51782">
    <property type="entry name" value="LYSM"/>
    <property type="match status" value="1"/>
</dbReference>
<dbReference type="OrthoDB" id="9787225at2"/>